<accession>A0ABS7CHR6</accession>
<dbReference type="PANTHER" id="PTHR22939:SF129">
    <property type="entry name" value="SERINE PROTEASE HTRA2, MITOCHONDRIAL"/>
    <property type="match status" value="1"/>
</dbReference>
<feature type="domain" description="PDZ" evidence="2">
    <location>
        <begin position="51"/>
        <end position="118"/>
    </location>
</feature>
<proteinExistence type="inferred from homology"/>
<sequence>VSSQAQGIGFAIPTSTIKENLETLKSNKEIPKAPVPFIGAELAEITDSIAKQLGLSSKDGSIVSNVYYKSPAYEADLRQYDVITGLDGTKYKTREDLIAQIQKKKVGDEATLNIIRNGKTMDLKVTIGDKNEFQFTGEQ</sequence>
<dbReference type="GO" id="GO:0008233">
    <property type="term" value="F:peptidase activity"/>
    <property type="evidence" value="ECO:0007669"/>
    <property type="project" value="UniProtKB-KW"/>
</dbReference>
<gene>
    <name evidence="3" type="ORF">K0U00_41055</name>
</gene>
<feature type="non-terminal residue" evidence="3">
    <location>
        <position position="1"/>
    </location>
</feature>
<keyword evidence="3" id="KW-0378">Hydrolase</keyword>
<dbReference type="Proteomes" id="UP001519887">
    <property type="component" value="Unassembled WGS sequence"/>
</dbReference>
<dbReference type="InterPro" id="IPR036034">
    <property type="entry name" value="PDZ_sf"/>
</dbReference>
<evidence type="ECO:0000256" key="1">
    <source>
        <dbReference type="ARBA" id="ARBA00010541"/>
    </source>
</evidence>
<dbReference type="InterPro" id="IPR001478">
    <property type="entry name" value="PDZ"/>
</dbReference>
<organism evidence="3 4">
    <name type="scientific">Paenibacillus sepulcri</name>
    <dbReference type="NCBI Taxonomy" id="359917"/>
    <lineage>
        <taxon>Bacteria</taxon>
        <taxon>Bacillati</taxon>
        <taxon>Bacillota</taxon>
        <taxon>Bacilli</taxon>
        <taxon>Bacillales</taxon>
        <taxon>Paenibacillaceae</taxon>
        <taxon>Paenibacillus</taxon>
    </lineage>
</organism>
<dbReference type="SUPFAM" id="SSF50156">
    <property type="entry name" value="PDZ domain-like"/>
    <property type="match status" value="1"/>
</dbReference>
<reference evidence="3 4" key="1">
    <citation type="submission" date="2021-07" db="EMBL/GenBank/DDBJ databases">
        <title>Paenibacillus radiodurans sp. nov., isolated from the southeastern edge of Tengger Desert.</title>
        <authorList>
            <person name="Zhang G."/>
        </authorList>
    </citation>
    <scope>NUCLEOTIDE SEQUENCE [LARGE SCALE GENOMIC DNA]</scope>
    <source>
        <strain evidence="3 4">CCM 7311</strain>
    </source>
</reference>
<evidence type="ECO:0000313" key="3">
    <source>
        <dbReference type="EMBL" id="MBW7460472.1"/>
    </source>
</evidence>
<evidence type="ECO:0000259" key="2">
    <source>
        <dbReference type="SMART" id="SM00228"/>
    </source>
</evidence>
<protein>
    <submittedName>
        <fullName evidence="3">S1C family serine protease</fullName>
    </submittedName>
</protein>
<dbReference type="GO" id="GO:0006508">
    <property type="term" value="P:proteolysis"/>
    <property type="evidence" value="ECO:0007669"/>
    <property type="project" value="UniProtKB-KW"/>
</dbReference>
<comment type="similarity">
    <text evidence="1">Belongs to the peptidase S1C family.</text>
</comment>
<comment type="caution">
    <text evidence="3">The sequence shown here is derived from an EMBL/GenBank/DDBJ whole genome shotgun (WGS) entry which is preliminary data.</text>
</comment>
<keyword evidence="3" id="KW-0645">Protease</keyword>
<dbReference type="Pfam" id="PF13180">
    <property type="entry name" value="PDZ_2"/>
    <property type="match status" value="1"/>
</dbReference>
<name>A0ABS7CHR6_9BACL</name>
<evidence type="ECO:0000313" key="4">
    <source>
        <dbReference type="Proteomes" id="UP001519887"/>
    </source>
</evidence>
<dbReference type="EMBL" id="JAHZIK010002251">
    <property type="protein sequence ID" value="MBW7460472.1"/>
    <property type="molecule type" value="Genomic_DNA"/>
</dbReference>
<dbReference type="Gene3D" id="2.30.42.10">
    <property type="match status" value="1"/>
</dbReference>
<dbReference type="SMART" id="SM00228">
    <property type="entry name" value="PDZ"/>
    <property type="match status" value="1"/>
</dbReference>
<dbReference type="PANTHER" id="PTHR22939">
    <property type="entry name" value="SERINE PROTEASE FAMILY S1C HTRA-RELATED"/>
    <property type="match status" value="1"/>
</dbReference>
<keyword evidence="4" id="KW-1185">Reference proteome</keyword>